<organism evidence="1 2">
    <name type="scientific">Agaricicola taiwanensis</name>
    <dbReference type="NCBI Taxonomy" id="591372"/>
    <lineage>
        <taxon>Bacteria</taxon>
        <taxon>Pseudomonadati</taxon>
        <taxon>Pseudomonadota</taxon>
        <taxon>Alphaproteobacteria</taxon>
        <taxon>Rhodobacterales</taxon>
        <taxon>Paracoccaceae</taxon>
        <taxon>Agaricicola</taxon>
    </lineage>
</organism>
<sequence>MRLCGITAPAADTEAGTAAKHTMAAVIGGRKVMCVPVNSGSPCDGYVPPRTGKLYVSQCWAGKTDIALEMIRRGAARAVPEWSDGYYR</sequence>
<evidence type="ECO:0000313" key="1">
    <source>
        <dbReference type="EMBL" id="GGE55386.1"/>
    </source>
</evidence>
<dbReference type="InterPro" id="IPR035437">
    <property type="entry name" value="SNase_OB-fold_sf"/>
</dbReference>
<dbReference type="AlphaFoldDB" id="A0A8J2YNK5"/>
<reference evidence="1" key="2">
    <citation type="submission" date="2020-09" db="EMBL/GenBank/DDBJ databases">
        <authorList>
            <person name="Sun Q."/>
            <person name="Sedlacek I."/>
        </authorList>
    </citation>
    <scope>NUCLEOTIDE SEQUENCE</scope>
    <source>
        <strain evidence="1">CCM 7684</strain>
    </source>
</reference>
<dbReference type="EMBL" id="BMCP01000010">
    <property type="protein sequence ID" value="GGE55386.1"/>
    <property type="molecule type" value="Genomic_DNA"/>
</dbReference>
<reference evidence="1" key="1">
    <citation type="journal article" date="2014" name="Int. J. Syst. Evol. Microbiol.">
        <title>Complete genome sequence of Corynebacterium casei LMG S-19264T (=DSM 44701T), isolated from a smear-ripened cheese.</title>
        <authorList>
            <consortium name="US DOE Joint Genome Institute (JGI-PGF)"/>
            <person name="Walter F."/>
            <person name="Albersmeier A."/>
            <person name="Kalinowski J."/>
            <person name="Ruckert C."/>
        </authorList>
    </citation>
    <scope>NUCLEOTIDE SEQUENCE</scope>
    <source>
        <strain evidence="1">CCM 7684</strain>
    </source>
</reference>
<dbReference type="Gene3D" id="2.40.50.90">
    <property type="match status" value="1"/>
</dbReference>
<gene>
    <name evidence="1" type="ORF">GCM10007276_35540</name>
</gene>
<dbReference type="Proteomes" id="UP000602745">
    <property type="component" value="Unassembled WGS sequence"/>
</dbReference>
<dbReference type="SUPFAM" id="SSF50199">
    <property type="entry name" value="Staphylococcal nuclease"/>
    <property type="match status" value="1"/>
</dbReference>
<accession>A0A8J2YNK5</accession>
<evidence type="ECO:0000313" key="2">
    <source>
        <dbReference type="Proteomes" id="UP000602745"/>
    </source>
</evidence>
<name>A0A8J2YNK5_9RHOB</name>
<proteinExistence type="predicted"/>
<keyword evidence="2" id="KW-1185">Reference proteome</keyword>
<comment type="caution">
    <text evidence="1">The sequence shown here is derived from an EMBL/GenBank/DDBJ whole genome shotgun (WGS) entry which is preliminary data.</text>
</comment>
<protein>
    <submittedName>
        <fullName evidence="1">Uncharacterized protein</fullName>
    </submittedName>
</protein>